<keyword evidence="2" id="KW-1185">Reference proteome</keyword>
<proteinExistence type="predicted"/>
<protein>
    <recommendedName>
        <fullName evidence="3">Outer membrane protein beta-barrel domain-containing protein</fullName>
    </recommendedName>
</protein>
<reference evidence="1 2" key="1">
    <citation type="journal article" date="2018" name="Arch. Microbiol.">
        <title>Hymenobacter segetis sp. nov., isolated from soil.</title>
        <authorList>
            <person name="Ten L.N."/>
            <person name="Lim S.J."/>
            <person name="Kim B.O."/>
            <person name="Kang I.K."/>
            <person name="Jung H.Y."/>
        </authorList>
    </citation>
    <scope>NUCLEOTIDE SEQUENCE [LARGE SCALE GENOMIC DNA]</scope>
    <source>
        <strain evidence="1 2">S7-3-11</strain>
    </source>
</reference>
<gene>
    <name evidence="1" type="ORF">AAFH49_13550</name>
</gene>
<evidence type="ECO:0000313" key="1">
    <source>
        <dbReference type="EMBL" id="MEL5995239.1"/>
    </source>
</evidence>
<evidence type="ECO:0000313" key="2">
    <source>
        <dbReference type="Proteomes" id="UP001479606"/>
    </source>
</evidence>
<accession>A0ABU9LYY0</accession>
<sequence length="145" mass="15204">MAITLSSWLEAPAVAAAPCCAAHEPDAPGAVAEPGRRAAPWSFMAPAAHLTHLARAGRADGSSKQFDYRVQQHVWLTGGVHMLPTGIPFSAETSNADRTAYSQAGLGLGYTISPAVRAISCWSTGLGRFSATPGRQFTVGVSLYY</sequence>
<dbReference type="RefSeq" id="WP_342298923.1">
    <property type="nucleotide sequence ID" value="NZ_JBCEVZ010000032.1"/>
</dbReference>
<organism evidence="1 2">
    <name type="scientific">Hymenobacter segetis</name>
    <dbReference type="NCBI Taxonomy" id="2025509"/>
    <lineage>
        <taxon>Bacteria</taxon>
        <taxon>Pseudomonadati</taxon>
        <taxon>Bacteroidota</taxon>
        <taxon>Cytophagia</taxon>
        <taxon>Cytophagales</taxon>
        <taxon>Hymenobacteraceae</taxon>
        <taxon>Hymenobacter</taxon>
    </lineage>
</organism>
<dbReference type="EMBL" id="JBCEVZ010000032">
    <property type="protein sequence ID" value="MEL5995239.1"/>
    <property type="molecule type" value="Genomic_DNA"/>
</dbReference>
<comment type="caution">
    <text evidence="1">The sequence shown here is derived from an EMBL/GenBank/DDBJ whole genome shotgun (WGS) entry which is preliminary data.</text>
</comment>
<name>A0ABU9LYY0_9BACT</name>
<evidence type="ECO:0008006" key="3">
    <source>
        <dbReference type="Google" id="ProtNLM"/>
    </source>
</evidence>
<dbReference type="Proteomes" id="UP001479606">
    <property type="component" value="Unassembled WGS sequence"/>
</dbReference>